<keyword evidence="2" id="KW-1185">Reference proteome</keyword>
<evidence type="ECO:0000313" key="1">
    <source>
        <dbReference type="EMBL" id="EGB03450.1"/>
    </source>
</evidence>
<organism evidence="2">
    <name type="scientific">Aureococcus anophagefferens</name>
    <name type="common">Harmful bloom alga</name>
    <dbReference type="NCBI Taxonomy" id="44056"/>
    <lineage>
        <taxon>Eukaryota</taxon>
        <taxon>Sar</taxon>
        <taxon>Stramenopiles</taxon>
        <taxon>Ochrophyta</taxon>
        <taxon>Pelagophyceae</taxon>
        <taxon>Pelagomonadales</taxon>
        <taxon>Pelagomonadaceae</taxon>
        <taxon>Aureococcus</taxon>
    </lineage>
</organism>
<name>F0YN72_AURAN</name>
<dbReference type="RefSeq" id="XP_009041849.1">
    <property type="nucleotide sequence ID" value="XM_009043601.1"/>
</dbReference>
<dbReference type="KEGG" id="aaf:AURANDRAFT_68006"/>
<sequence length="457" mass="50663">MAQNLCWNQAISLVEDMVKNGVASLGSIMHFANLRWNHMAQNLCWNQAISLVEDMVKNGVASMNIGSIMLFSTTWFHHTINLSDWFHLSNRPSENLYAYLNNSFRNLSQKDKSELLSAEMENIRKISMGCKSYTLVQWVLSVLCGGQELCSFCQIWAKTRLSLADAAVPGLGAALGLWTLPRLGPGCESLGKDHRSKASNLVRVGAALPGLERAAASRVNTAWNVPPEWPVKVAAARTPHALRSERRVTRGAARLPEPDYRKDVLDATTGAFSEFPLLDPNNIMKFVYQLNEKTGSMSNYDTYAYRTKKELMREVIPAMWRHEINSPCFTRYRLITIQPAACTPVLGSCAALGVVEWFYGTADPDFLWRSGLTSTPRGLEHAERGTRSGASIVERPFGSKVRCARNGGMAAFVAPYLSEYAEMDNDLSGCMDHIFTHDAPVKTGRPGACVATQLGRF</sequence>
<dbReference type="InParanoid" id="F0YN72"/>
<protein>
    <submittedName>
        <fullName evidence="1">Uncharacterized protein</fullName>
    </submittedName>
</protein>
<proteinExistence type="predicted"/>
<gene>
    <name evidence="1" type="ORF">AURANDRAFT_68006</name>
</gene>
<dbReference type="GeneID" id="20226554"/>
<dbReference type="EMBL" id="GL833171">
    <property type="protein sequence ID" value="EGB03450.1"/>
    <property type="molecule type" value="Genomic_DNA"/>
</dbReference>
<reference evidence="1 2" key="1">
    <citation type="journal article" date="2011" name="Proc. Natl. Acad. Sci. U.S.A.">
        <title>Niche of harmful alga Aureococcus anophagefferens revealed through ecogenomics.</title>
        <authorList>
            <person name="Gobler C.J."/>
            <person name="Berry D.L."/>
            <person name="Dyhrman S.T."/>
            <person name="Wilhelm S.W."/>
            <person name="Salamov A."/>
            <person name="Lobanov A.V."/>
            <person name="Zhang Y."/>
            <person name="Collier J.L."/>
            <person name="Wurch L.L."/>
            <person name="Kustka A.B."/>
            <person name="Dill B.D."/>
            <person name="Shah M."/>
            <person name="VerBerkmoes N.C."/>
            <person name="Kuo A."/>
            <person name="Terry A."/>
            <person name="Pangilinan J."/>
            <person name="Lindquist E.A."/>
            <person name="Lucas S."/>
            <person name="Paulsen I.T."/>
            <person name="Hattenrath-Lehmann T.K."/>
            <person name="Talmage S.C."/>
            <person name="Walker E.A."/>
            <person name="Koch F."/>
            <person name="Burson A.M."/>
            <person name="Marcoval M.A."/>
            <person name="Tang Y.Z."/>
            <person name="Lecleir G.R."/>
            <person name="Coyne K.J."/>
            <person name="Berg G.M."/>
            <person name="Bertrand E.M."/>
            <person name="Saito M.A."/>
            <person name="Gladyshev V.N."/>
            <person name="Grigoriev I.V."/>
        </authorList>
    </citation>
    <scope>NUCLEOTIDE SEQUENCE [LARGE SCALE GENOMIC DNA]</scope>
    <source>
        <strain evidence="2">CCMP 1984</strain>
    </source>
</reference>
<accession>F0YN72</accession>
<dbReference type="AlphaFoldDB" id="F0YN72"/>
<evidence type="ECO:0000313" key="2">
    <source>
        <dbReference type="Proteomes" id="UP000002729"/>
    </source>
</evidence>
<dbReference type="Proteomes" id="UP000002729">
    <property type="component" value="Unassembled WGS sequence"/>
</dbReference>